<accession>A0A8H4EPM3</accession>
<reference evidence="2 3" key="1">
    <citation type="journal article" date="2019" name="Environ. Microbiol.">
        <title>At the nexus of three kingdoms: the genome of the mycorrhizal fungus Gigaspora margarita provides insights into plant, endobacterial and fungal interactions.</title>
        <authorList>
            <person name="Venice F."/>
            <person name="Ghignone S."/>
            <person name="Salvioli di Fossalunga A."/>
            <person name="Amselem J."/>
            <person name="Novero M."/>
            <person name="Xianan X."/>
            <person name="Sedzielewska Toro K."/>
            <person name="Morin E."/>
            <person name="Lipzen A."/>
            <person name="Grigoriev I.V."/>
            <person name="Henrissat B."/>
            <person name="Martin F.M."/>
            <person name="Bonfante P."/>
        </authorList>
    </citation>
    <scope>NUCLEOTIDE SEQUENCE [LARGE SCALE GENOMIC DNA]</scope>
    <source>
        <strain evidence="2 3">BEG34</strain>
    </source>
</reference>
<comment type="caution">
    <text evidence="2">The sequence shown here is derived from an EMBL/GenBank/DDBJ whole genome shotgun (WGS) entry which is preliminary data.</text>
</comment>
<dbReference type="InterPro" id="IPR037293">
    <property type="entry name" value="Gal_Oxidase_central_sf"/>
</dbReference>
<dbReference type="Gene3D" id="2.130.10.80">
    <property type="entry name" value="Galactose oxidase/kelch, beta-propeller"/>
    <property type="match status" value="1"/>
</dbReference>
<organism evidence="2 3">
    <name type="scientific">Gigaspora margarita</name>
    <dbReference type="NCBI Taxonomy" id="4874"/>
    <lineage>
        <taxon>Eukaryota</taxon>
        <taxon>Fungi</taxon>
        <taxon>Fungi incertae sedis</taxon>
        <taxon>Mucoromycota</taxon>
        <taxon>Glomeromycotina</taxon>
        <taxon>Glomeromycetes</taxon>
        <taxon>Diversisporales</taxon>
        <taxon>Gigasporaceae</taxon>
        <taxon>Gigaspora</taxon>
    </lineage>
</organism>
<evidence type="ECO:0000256" key="1">
    <source>
        <dbReference type="SAM" id="Phobius"/>
    </source>
</evidence>
<evidence type="ECO:0000313" key="2">
    <source>
        <dbReference type="EMBL" id="KAF0531621.1"/>
    </source>
</evidence>
<keyword evidence="1" id="KW-0472">Membrane</keyword>
<gene>
    <name evidence="2" type="ORF">F8M41_011819</name>
</gene>
<dbReference type="InterPro" id="IPR011043">
    <property type="entry name" value="Gal_Oxase/kelch_b-propeller"/>
</dbReference>
<dbReference type="AlphaFoldDB" id="A0A8H4EPM3"/>
<keyword evidence="1" id="KW-1133">Transmembrane helix</keyword>
<name>A0A8H4EPM3_GIGMA</name>
<sequence length="99" mass="10889">MSIFDTTSMTWSTLPLPTDVLPRLDYSATLLPLGLIIYIGGFTKLTHHPYILHKIFELTASGIIIQPRYGHSAVLTKDGNIIIFGGASESAQVFLILPF</sequence>
<feature type="transmembrane region" description="Helical" evidence="1">
    <location>
        <begin position="26"/>
        <end position="45"/>
    </location>
</feature>
<dbReference type="OrthoDB" id="432528at2759"/>
<keyword evidence="1" id="KW-0812">Transmembrane</keyword>
<dbReference type="Proteomes" id="UP000439903">
    <property type="component" value="Unassembled WGS sequence"/>
</dbReference>
<evidence type="ECO:0000313" key="3">
    <source>
        <dbReference type="Proteomes" id="UP000439903"/>
    </source>
</evidence>
<proteinExistence type="predicted"/>
<protein>
    <submittedName>
        <fullName evidence="2">Galactose oxidase</fullName>
    </submittedName>
</protein>
<keyword evidence="3" id="KW-1185">Reference proteome</keyword>
<dbReference type="SUPFAM" id="SSF50965">
    <property type="entry name" value="Galactose oxidase, central domain"/>
    <property type="match status" value="1"/>
</dbReference>
<dbReference type="EMBL" id="WTPW01000242">
    <property type="protein sequence ID" value="KAF0531621.1"/>
    <property type="molecule type" value="Genomic_DNA"/>
</dbReference>